<dbReference type="HOGENOM" id="CLU_1721184_0_0_5"/>
<keyword evidence="2" id="KW-0732">Signal</keyword>
<evidence type="ECO:0000313" key="5">
    <source>
        <dbReference type="Proteomes" id="UP000018851"/>
    </source>
</evidence>
<dbReference type="InterPro" id="IPR011992">
    <property type="entry name" value="EF-hand-dom_pair"/>
</dbReference>
<organism evidence="4 5">
    <name type="scientific">Sphingomonas sanxanigenens DSM 19645 = NX02</name>
    <dbReference type="NCBI Taxonomy" id="1123269"/>
    <lineage>
        <taxon>Bacteria</taxon>
        <taxon>Pseudomonadati</taxon>
        <taxon>Pseudomonadota</taxon>
        <taxon>Alphaproteobacteria</taxon>
        <taxon>Sphingomonadales</taxon>
        <taxon>Sphingomonadaceae</taxon>
        <taxon>Sphingomonas</taxon>
    </lineage>
</organism>
<dbReference type="STRING" id="1123269.NX02_22485"/>
<sequence length="179" mass="19035">MRRASLLILVAAGLAATVPALAKKKEPLPYRPTTPTIFALPLSLAIAGFDADGDTRVTRAEYDAGVIREWTRADTDRDGALGAIEHGAWAERTLGSPGALPSLLDLDHDGDDRIGREEFTRYFAQRFAALDKDRDGVLTRSELISLRVDPSMLGKPGAPGVPPGGQGGTVPPQGTPPRQ</sequence>
<dbReference type="KEGG" id="ssan:NX02_22485"/>
<dbReference type="AlphaFoldDB" id="W0AG82"/>
<feature type="domain" description="EF-hand" evidence="3">
    <location>
        <begin position="125"/>
        <end position="145"/>
    </location>
</feature>
<dbReference type="SUPFAM" id="SSF47473">
    <property type="entry name" value="EF-hand"/>
    <property type="match status" value="1"/>
</dbReference>
<dbReference type="InterPro" id="IPR018247">
    <property type="entry name" value="EF_Hand_1_Ca_BS"/>
</dbReference>
<dbReference type="InterPro" id="IPR002048">
    <property type="entry name" value="EF_hand_dom"/>
</dbReference>
<dbReference type="Proteomes" id="UP000018851">
    <property type="component" value="Chromosome"/>
</dbReference>
<evidence type="ECO:0000313" key="4">
    <source>
        <dbReference type="EMBL" id="AHE56116.1"/>
    </source>
</evidence>
<evidence type="ECO:0000259" key="3">
    <source>
        <dbReference type="Pfam" id="PF13202"/>
    </source>
</evidence>
<keyword evidence="5" id="KW-1185">Reference proteome</keyword>
<dbReference type="OrthoDB" id="5470953at2"/>
<feature type="chain" id="PRO_5004785445" description="EF-hand domain-containing protein" evidence="2">
    <location>
        <begin position="23"/>
        <end position="179"/>
    </location>
</feature>
<accession>W0AG82</accession>
<dbReference type="PROSITE" id="PS00018">
    <property type="entry name" value="EF_HAND_1"/>
    <property type="match status" value="1"/>
</dbReference>
<dbReference type="RefSeq" id="WP_025294246.1">
    <property type="nucleotide sequence ID" value="NZ_CP006644.1"/>
</dbReference>
<dbReference type="PATRIC" id="fig|1123269.5.peg.4396"/>
<dbReference type="EMBL" id="CP006644">
    <property type="protein sequence ID" value="AHE56116.1"/>
    <property type="molecule type" value="Genomic_DNA"/>
</dbReference>
<dbReference type="GO" id="GO:0005509">
    <property type="term" value="F:calcium ion binding"/>
    <property type="evidence" value="ECO:0007669"/>
    <property type="project" value="InterPro"/>
</dbReference>
<evidence type="ECO:0000256" key="2">
    <source>
        <dbReference type="SAM" id="SignalP"/>
    </source>
</evidence>
<dbReference type="eggNOG" id="ENOG5031BFK">
    <property type="taxonomic scope" value="Bacteria"/>
</dbReference>
<dbReference type="Pfam" id="PF13202">
    <property type="entry name" value="EF-hand_5"/>
    <property type="match status" value="1"/>
</dbReference>
<dbReference type="Gene3D" id="1.10.238.10">
    <property type="entry name" value="EF-hand"/>
    <property type="match status" value="1"/>
</dbReference>
<gene>
    <name evidence="4" type="ORF">NX02_22485</name>
</gene>
<name>W0AG82_9SPHN</name>
<reference evidence="4 5" key="1">
    <citation type="submission" date="2013-07" db="EMBL/GenBank/DDBJ databases">
        <title>Completed genome of Sphingomonas sanxanigenens NX02.</title>
        <authorList>
            <person name="Ma T."/>
            <person name="Huang H."/>
            <person name="Wu M."/>
            <person name="Li X."/>
            <person name="Li G."/>
        </authorList>
    </citation>
    <scope>NUCLEOTIDE SEQUENCE [LARGE SCALE GENOMIC DNA]</scope>
    <source>
        <strain evidence="4 5">NX02</strain>
    </source>
</reference>
<feature type="region of interest" description="Disordered" evidence="1">
    <location>
        <begin position="149"/>
        <end position="179"/>
    </location>
</feature>
<proteinExistence type="predicted"/>
<feature type="signal peptide" evidence="2">
    <location>
        <begin position="1"/>
        <end position="22"/>
    </location>
</feature>
<evidence type="ECO:0000256" key="1">
    <source>
        <dbReference type="SAM" id="MobiDB-lite"/>
    </source>
</evidence>
<protein>
    <recommendedName>
        <fullName evidence="3">EF-hand domain-containing protein</fullName>
    </recommendedName>
</protein>